<evidence type="ECO:0000256" key="1">
    <source>
        <dbReference type="ARBA" id="ARBA00009762"/>
    </source>
</evidence>
<protein>
    <submittedName>
        <fullName evidence="2">Uncharacterized protein</fullName>
    </submittedName>
</protein>
<dbReference type="GO" id="GO:0003899">
    <property type="term" value="F:DNA-directed RNA polymerase activity"/>
    <property type="evidence" value="ECO:0007669"/>
    <property type="project" value="InterPro"/>
</dbReference>
<reference evidence="2" key="1">
    <citation type="submission" date="2014-11" db="EMBL/GenBank/DDBJ databases">
        <authorList>
            <person name="Otto D Thomas"/>
            <person name="Naeem Raeece"/>
        </authorList>
    </citation>
    <scope>NUCLEOTIDE SEQUENCE</scope>
</reference>
<dbReference type="SUPFAM" id="SSF56747">
    <property type="entry name" value="Prim-pol domain"/>
    <property type="match status" value="1"/>
</dbReference>
<dbReference type="PANTHER" id="PTHR10536">
    <property type="entry name" value="DNA PRIMASE SMALL SUBUNIT"/>
    <property type="match status" value="1"/>
</dbReference>
<sequence>MEKYVSEWIEGQKKRSGFNSVQLWETMEKWQPSDKKQKVPADRALKEIVLAWAYPRLDINVSKGMNHLLKSPFCVHPKTARVCIPIDPKKAESFDFSTVPTLGQLVRELEENGGKAEETSLASSVALLREFVKHSHIAASLDNKNARDHSDW</sequence>
<evidence type="ECO:0000313" key="2">
    <source>
        <dbReference type="EMBL" id="CEM18094.1"/>
    </source>
</evidence>
<dbReference type="AlphaFoldDB" id="A0A0G4FTJ1"/>
<dbReference type="InterPro" id="IPR002755">
    <property type="entry name" value="DNA_primase_S"/>
</dbReference>
<comment type="similarity">
    <text evidence="1">Belongs to the eukaryotic-type primase small subunit family.</text>
</comment>
<dbReference type="VEuPathDB" id="CryptoDB:Cvel_18673"/>
<dbReference type="GO" id="GO:0006269">
    <property type="term" value="P:DNA replication, synthesis of primer"/>
    <property type="evidence" value="ECO:0007669"/>
    <property type="project" value="InterPro"/>
</dbReference>
<dbReference type="Gene3D" id="3.90.920.10">
    <property type="entry name" value="DNA primase, PRIM domain"/>
    <property type="match status" value="1"/>
</dbReference>
<accession>A0A0G4FTJ1</accession>
<organism evidence="2">
    <name type="scientific">Chromera velia CCMP2878</name>
    <dbReference type="NCBI Taxonomy" id="1169474"/>
    <lineage>
        <taxon>Eukaryota</taxon>
        <taxon>Sar</taxon>
        <taxon>Alveolata</taxon>
        <taxon>Colpodellida</taxon>
        <taxon>Chromeraceae</taxon>
        <taxon>Chromera</taxon>
    </lineage>
</organism>
<name>A0A0G4FTJ1_9ALVE</name>
<dbReference type="Pfam" id="PF01896">
    <property type="entry name" value="DNA_primase_S"/>
    <property type="match status" value="1"/>
</dbReference>
<dbReference type="EMBL" id="CDMZ01000619">
    <property type="protein sequence ID" value="CEM18094.1"/>
    <property type="molecule type" value="Genomic_DNA"/>
</dbReference>
<gene>
    <name evidence="2" type="ORF">Cvel_18673</name>
</gene>
<proteinExistence type="inferred from homology"/>
<dbReference type="PhylomeDB" id="A0A0G4FTJ1"/>